<organism evidence="1 3">
    <name type="scientific">Aliivibrio fischeri</name>
    <name type="common">Vibrio fischeri</name>
    <dbReference type="NCBI Taxonomy" id="668"/>
    <lineage>
        <taxon>Bacteria</taxon>
        <taxon>Pseudomonadati</taxon>
        <taxon>Pseudomonadota</taxon>
        <taxon>Gammaproteobacteria</taxon>
        <taxon>Vibrionales</taxon>
        <taxon>Vibrionaceae</taxon>
        <taxon>Aliivibrio</taxon>
    </lineage>
</organism>
<name>A0A510UN86_ALIFS</name>
<evidence type="ECO:0000313" key="2">
    <source>
        <dbReference type="EMBL" id="MUK51186.1"/>
    </source>
</evidence>
<evidence type="ECO:0000313" key="4">
    <source>
        <dbReference type="Proteomes" id="UP000448038"/>
    </source>
</evidence>
<accession>A0A510UN86</accession>
<proteinExistence type="predicted"/>
<dbReference type="RefSeq" id="WP_146866792.1">
    <property type="nucleotide sequence ID" value="NZ_BJTZ01000062.1"/>
</dbReference>
<comment type="caution">
    <text evidence="1">The sequence shown here is derived from an EMBL/GenBank/DDBJ whole genome shotgun (WGS) entry which is preliminary data.</text>
</comment>
<dbReference type="Proteomes" id="UP000448038">
    <property type="component" value="Unassembled WGS sequence"/>
</dbReference>
<sequence>MMIYFITEQLDQKEPNILTMVKFNALLIISLEGQYLARFDAPITGWTHEMLCSTNMLFESAWTCCGVEAYLGNQWVGSSKV</sequence>
<dbReference type="EMBL" id="WOBN01000039">
    <property type="protein sequence ID" value="MUK51186.1"/>
    <property type="molecule type" value="Genomic_DNA"/>
</dbReference>
<dbReference type="EMBL" id="BJTZ01000062">
    <property type="protein sequence ID" value="GEK16084.1"/>
    <property type="molecule type" value="Genomic_DNA"/>
</dbReference>
<reference evidence="1 3" key="1">
    <citation type="submission" date="2019-07" db="EMBL/GenBank/DDBJ databases">
        <title>Whole genome shotgun sequence of Aliivibrio fischeri NBRC 101058.</title>
        <authorList>
            <person name="Hosoyama A."/>
            <person name="Uohara A."/>
            <person name="Ohji S."/>
            <person name="Ichikawa N."/>
        </authorList>
    </citation>
    <scope>NUCLEOTIDE SEQUENCE [LARGE SCALE GENOMIC DNA]</scope>
    <source>
        <strain evidence="1 3">NBRC 101058</strain>
    </source>
</reference>
<reference evidence="2 4" key="2">
    <citation type="submission" date="2019-11" db="EMBL/GenBank/DDBJ databases">
        <title>Using colonization assays and comparative genomics to discover symbiosis behaviors and factors in Vibrio fischeri.</title>
        <authorList>
            <person name="Bongrand C."/>
            <person name="Moriano-Gutierrez S."/>
            <person name="Arevalo P."/>
            <person name="Mcfall-Ngai M."/>
            <person name="Visick K."/>
            <person name="Polz M.F."/>
            <person name="Ruby E.G."/>
        </authorList>
    </citation>
    <scope>NUCLEOTIDE SEQUENCE [LARGE SCALE GENOMIC DNA]</scope>
    <source>
        <strain evidence="2">Emors.4.1</strain>
        <strain evidence="4">emors.4.1</strain>
    </source>
</reference>
<evidence type="ECO:0000313" key="1">
    <source>
        <dbReference type="EMBL" id="GEK16084.1"/>
    </source>
</evidence>
<protein>
    <submittedName>
        <fullName evidence="1">Uncharacterized protein</fullName>
    </submittedName>
</protein>
<dbReference type="Proteomes" id="UP000321787">
    <property type="component" value="Unassembled WGS sequence"/>
</dbReference>
<dbReference type="AlphaFoldDB" id="A0A510UN86"/>
<gene>
    <name evidence="1" type="ORF">AFI02nite_41200</name>
    <name evidence="2" type="ORF">GNP88_18825</name>
</gene>
<evidence type="ECO:0000313" key="3">
    <source>
        <dbReference type="Proteomes" id="UP000321787"/>
    </source>
</evidence>